<proteinExistence type="predicted"/>
<feature type="compositionally biased region" description="Gly residues" evidence="1">
    <location>
        <begin position="124"/>
        <end position="140"/>
    </location>
</feature>
<dbReference type="AlphaFoldDB" id="A0A317T3F3"/>
<feature type="compositionally biased region" description="Basic residues" evidence="1">
    <location>
        <begin position="72"/>
        <end position="81"/>
    </location>
</feature>
<dbReference type="OrthoDB" id="5420021at2759"/>
<dbReference type="EMBL" id="PYWC01000003">
    <property type="protein sequence ID" value="PWW80297.1"/>
    <property type="molecule type" value="Genomic_DNA"/>
</dbReference>
<gene>
    <name evidence="2" type="ORF">C7212DRAFT_341990</name>
</gene>
<keyword evidence="3" id="KW-1185">Reference proteome</keyword>
<dbReference type="InterPro" id="IPR029040">
    <property type="entry name" value="RPABC4/Spt4"/>
</dbReference>
<name>A0A317T3F3_9PEZI</name>
<feature type="compositionally biased region" description="Polar residues" evidence="1">
    <location>
        <begin position="101"/>
        <end position="111"/>
    </location>
</feature>
<protein>
    <submittedName>
        <fullName evidence="2">Uncharacterized protein</fullName>
    </submittedName>
</protein>
<reference evidence="2 3" key="1">
    <citation type="submission" date="2018-03" db="EMBL/GenBank/DDBJ databases">
        <title>Genomes of Pezizomycetes fungi and the evolution of truffles.</title>
        <authorList>
            <person name="Murat C."/>
            <person name="Payen T."/>
            <person name="Noel B."/>
            <person name="Kuo A."/>
            <person name="Martin F.M."/>
        </authorList>
    </citation>
    <scope>NUCLEOTIDE SEQUENCE [LARGE SCALE GENOMIC DNA]</scope>
    <source>
        <strain evidence="2">091103-1</strain>
    </source>
</reference>
<comment type="caution">
    <text evidence="2">The sequence shown here is derived from an EMBL/GenBank/DDBJ whole genome shotgun (WGS) entry which is preliminary data.</text>
</comment>
<evidence type="ECO:0000313" key="3">
    <source>
        <dbReference type="Proteomes" id="UP000246991"/>
    </source>
</evidence>
<organism evidence="2 3">
    <name type="scientific">Tuber magnatum</name>
    <name type="common">white Piedmont truffle</name>
    <dbReference type="NCBI Taxonomy" id="42249"/>
    <lineage>
        <taxon>Eukaryota</taxon>
        <taxon>Fungi</taxon>
        <taxon>Dikarya</taxon>
        <taxon>Ascomycota</taxon>
        <taxon>Pezizomycotina</taxon>
        <taxon>Pezizomycetes</taxon>
        <taxon>Pezizales</taxon>
        <taxon>Tuberaceae</taxon>
        <taxon>Tuber</taxon>
    </lineage>
</organism>
<accession>A0A317T3F3</accession>
<dbReference type="Proteomes" id="UP000246991">
    <property type="component" value="Unassembled WGS sequence"/>
</dbReference>
<evidence type="ECO:0000313" key="2">
    <source>
        <dbReference type="EMBL" id="PWW80297.1"/>
    </source>
</evidence>
<dbReference type="SUPFAM" id="SSF63393">
    <property type="entry name" value="RNA polymerase subunits"/>
    <property type="match status" value="1"/>
</dbReference>
<dbReference type="Gene3D" id="2.20.28.30">
    <property type="entry name" value="RNA polymerase ii, chain L"/>
    <property type="match status" value="1"/>
</dbReference>
<evidence type="ECO:0000256" key="1">
    <source>
        <dbReference type="SAM" id="MobiDB-lite"/>
    </source>
</evidence>
<feature type="region of interest" description="Disordered" evidence="1">
    <location>
        <begin position="27"/>
        <end position="141"/>
    </location>
</feature>
<sequence>MPVYGEDKERELHQRLSAYMRGGANCNNADDLEIDTPGSPDSLFDAHDPPGPSNIASAFAAGASNSVLARSRSTRSTRSTRSRGLPEIEAQVEEAGADNDGWTSTDSTASRAGSVHPDADFAPGAGGARRAGYGGGGRSAAGGARPVGIGMGREDAAPGEPNPIVIYKCWSCGATVSLRRKGMLVMCPGCGGRIVMKVKSEK</sequence>